<dbReference type="EMBL" id="JBJUIK010000011">
    <property type="protein sequence ID" value="KAL3512717.1"/>
    <property type="molecule type" value="Genomic_DNA"/>
</dbReference>
<feature type="chain" id="PRO_5044758502" evidence="3">
    <location>
        <begin position="24"/>
        <end position="142"/>
    </location>
</feature>
<evidence type="ECO:0000256" key="1">
    <source>
        <dbReference type="SAM" id="MobiDB-lite"/>
    </source>
</evidence>
<keyword evidence="2" id="KW-1133">Transmembrane helix</keyword>
<evidence type="ECO:0000256" key="3">
    <source>
        <dbReference type="SAM" id="SignalP"/>
    </source>
</evidence>
<dbReference type="Proteomes" id="UP001630127">
    <property type="component" value="Unassembled WGS sequence"/>
</dbReference>
<comment type="caution">
    <text evidence="4">The sequence shown here is derived from an EMBL/GenBank/DDBJ whole genome shotgun (WGS) entry which is preliminary data.</text>
</comment>
<organism evidence="4 5">
    <name type="scientific">Cinchona calisaya</name>
    <dbReference type="NCBI Taxonomy" id="153742"/>
    <lineage>
        <taxon>Eukaryota</taxon>
        <taxon>Viridiplantae</taxon>
        <taxon>Streptophyta</taxon>
        <taxon>Embryophyta</taxon>
        <taxon>Tracheophyta</taxon>
        <taxon>Spermatophyta</taxon>
        <taxon>Magnoliopsida</taxon>
        <taxon>eudicotyledons</taxon>
        <taxon>Gunneridae</taxon>
        <taxon>Pentapetalae</taxon>
        <taxon>asterids</taxon>
        <taxon>lamiids</taxon>
        <taxon>Gentianales</taxon>
        <taxon>Rubiaceae</taxon>
        <taxon>Cinchonoideae</taxon>
        <taxon>Cinchoneae</taxon>
        <taxon>Cinchona</taxon>
    </lineage>
</organism>
<protein>
    <submittedName>
        <fullName evidence="4">Uncharacterized protein</fullName>
    </submittedName>
</protein>
<feature type="region of interest" description="Disordered" evidence="1">
    <location>
        <begin position="70"/>
        <end position="92"/>
    </location>
</feature>
<accession>A0ABD2Z3N2</accession>
<keyword evidence="5" id="KW-1185">Reference proteome</keyword>
<evidence type="ECO:0000313" key="4">
    <source>
        <dbReference type="EMBL" id="KAL3512717.1"/>
    </source>
</evidence>
<feature type="transmembrane region" description="Helical" evidence="2">
    <location>
        <begin position="119"/>
        <end position="141"/>
    </location>
</feature>
<name>A0ABD2Z3N2_9GENT</name>
<reference evidence="4 5" key="1">
    <citation type="submission" date="2024-11" db="EMBL/GenBank/DDBJ databases">
        <title>A near-complete genome assembly of Cinchona calisaya.</title>
        <authorList>
            <person name="Lian D.C."/>
            <person name="Zhao X.W."/>
            <person name="Wei L."/>
        </authorList>
    </citation>
    <scope>NUCLEOTIDE SEQUENCE [LARGE SCALE GENOMIC DNA]</scope>
    <source>
        <tissue evidence="4">Nenye</tissue>
    </source>
</reference>
<feature type="signal peptide" evidence="3">
    <location>
        <begin position="1"/>
        <end position="23"/>
    </location>
</feature>
<keyword evidence="2" id="KW-0812">Transmembrane</keyword>
<proteinExistence type="predicted"/>
<keyword evidence="2" id="KW-0472">Membrane</keyword>
<keyword evidence="3" id="KW-0732">Signal</keyword>
<evidence type="ECO:0000313" key="5">
    <source>
        <dbReference type="Proteomes" id="UP001630127"/>
    </source>
</evidence>
<sequence>MWRRLFGIVVSLFLNLIKQPLLLWKNRSSASQELPTTTGELELSPAEVPPAIIIEQQQEPPRQEANVELELRPAGELPTTSTTTGELEADVGTEEPAPIVVIEQQPPRQANLIIDYTNMLPWALLVMGVCFTAVGTALQAFL</sequence>
<dbReference type="AlphaFoldDB" id="A0ABD2Z3N2"/>
<evidence type="ECO:0000256" key="2">
    <source>
        <dbReference type="SAM" id="Phobius"/>
    </source>
</evidence>
<gene>
    <name evidence="4" type="ORF">ACH5RR_025434</name>
</gene>